<comment type="caution">
    <text evidence="3">The sequence shown here is derived from an EMBL/GenBank/DDBJ whole genome shotgun (WGS) entry which is preliminary data.</text>
</comment>
<organism evidence="3 4">
    <name type="scientific">Brevundimonas halotolerans</name>
    <dbReference type="NCBI Taxonomy" id="69670"/>
    <lineage>
        <taxon>Bacteria</taxon>
        <taxon>Pseudomonadati</taxon>
        <taxon>Pseudomonadota</taxon>
        <taxon>Alphaproteobacteria</taxon>
        <taxon>Caulobacterales</taxon>
        <taxon>Caulobacteraceae</taxon>
        <taxon>Brevundimonas</taxon>
    </lineage>
</organism>
<dbReference type="EMBL" id="JACIJB010000008">
    <property type="protein sequence ID" value="MBB5661174.1"/>
    <property type="molecule type" value="Genomic_DNA"/>
</dbReference>
<dbReference type="InterPro" id="IPR042171">
    <property type="entry name" value="Acyl-CoA_hotdog"/>
</dbReference>
<dbReference type="InterPro" id="IPR049450">
    <property type="entry name" value="ACOT8-like_C"/>
</dbReference>
<evidence type="ECO:0000313" key="4">
    <source>
        <dbReference type="Proteomes" id="UP000548978"/>
    </source>
</evidence>
<dbReference type="SUPFAM" id="SSF54637">
    <property type="entry name" value="Thioesterase/thiol ester dehydrase-isomerase"/>
    <property type="match status" value="2"/>
</dbReference>
<dbReference type="InterPro" id="IPR049449">
    <property type="entry name" value="TesB_ACOT8-like_N"/>
</dbReference>
<dbReference type="InterPro" id="IPR029069">
    <property type="entry name" value="HotDog_dom_sf"/>
</dbReference>
<keyword evidence="4" id="KW-1185">Reference proteome</keyword>
<proteinExistence type="predicted"/>
<gene>
    <name evidence="3" type="ORF">FHS65_001933</name>
</gene>
<evidence type="ECO:0000259" key="1">
    <source>
        <dbReference type="Pfam" id="PF13622"/>
    </source>
</evidence>
<dbReference type="AlphaFoldDB" id="A0A7W9A4A6"/>
<evidence type="ECO:0000313" key="3">
    <source>
        <dbReference type="EMBL" id="MBB5661174.1"/>
    </source>
</evidence>
<dbReference type="Pfam" id="PF13622">
    <property type="entry name" value="4HBT_3"/>
    <property type="match status" value="1"/>
</dbReference>
<name>A0A7W9A4A6_9CAUL</name>
<feature type="domain" description="Acyl-CoA thioesterase-like N-terminal HotDog" evidence="1">
    <location>
        <begin position="38"/>
        <end position="120"/>
    </location>
</feature>
<dbReference type="Gene3D" id="2.40.160.210">
    <property type="entry name" value="Acyl-CoA thioesterase, double hotdog domain"/>
    <property type="match status" value="1"/>
</dbReference>
<dbReference type="Proteomes" id="UP000548978">
    <property type="component" value="Unassembled WGS sequence"/>
</dbReference>
<feature type="domain" description="Acyl-CoA thioesterase-like C-terminal" evidence="2">
    <location>
        <begin position="141"/>
        <end position="274"/>
    </location>
</feature>
<dbReference type="OrthoDB" id="7202443at2"/>
<dbReference type="RefSeq" id="WP_123288394.1">
    <property type="nucleotide sequence ID" value="NZ_JACIJB010000008.1"/>
</dbReference>
<reference evidence="3 4" key="1">
    <citation type="submission" date="2020-08" db="EMBL/GenBank/DDBJ databases">
        <title>Genomic Encyclopedia of Type Strains, Phase IV (KMG-IV): sequencing the most valuable type-strain genomes for metagenomic binning, comparative biology and taxonomic classification.</title>
        <authorList>
            <person name="Goeker M."/>
        </authorList>
    </citation>
    <scope>NUCLEOTIDE SEQUENCE [LARGE SCALE GENOMIC DNA]</scope>
    <source>
        <strain evidence="3 4">DSM 24448</strain>
    </source>
</reference>
<accession>A0A7W9A4A6</accession>
<evidence type="ECO:0000259" key="2">
    <source>
        <dbReference type="Pfam" id="PF20789"/>
    </source>
</evidence>
<protein>
    <submittedName>
        <fullName evidence="3">Acyl-CoA thioesterase</fullName>
    </submittedName>
</protein>
<dbReference type="Pfam" id="PF20789">
    <property type="entry name" value="4HBT_3C"/>
    <property type="match status" value="1"/>
</dbReference>
<sequence length="287" mass="30732">MAIPAPLQTLDQALALTAGEGPDRTADLTADFSNAPLAWDADRGAPFGGLMAALAVRAMREGLDIQPPLMTLTVQYLAAARFAPVTFSPTLERGGRSVAYASVRAGQPGRPALTALGTFGTLGHGPEVRPLSPSPTPFEGLDPTPVDPQLAPWFTRYIEHRFDGGAKIGGGSPLSDPTLRLWMRTIDHRPLDELSLCFLLDGIFPSYMTVLPAPPLPSASVDLRYDLIEPVTPDTSPEGWAIFQFRTRDVSGGWALDDGVAFAPDGRPLALARQRRKLFGPRRTPGA</sequence>